<dbReference type="GO" id="GO:0022857">
    <property type="term" value="F:transmembrane transporter activity"/>
    <property type="evidence" value="ECO:0007669"/>
    <property type="project" value="InterPro"/>
</dbReference>
<feature type="transmembrane region" description="Helical" evidence="7">
    <location>
        <begin position="68"/>
        <end position="88"/>
    </location>
</feature>
<keyword evidence="3" id="KW-1003">Cell membrane</keyword>
<dbReference type="CDD" id="cd17477">
    <property type="entry name" value="MFS_YcaD_like"/>
    <property type="match status" value="1"/>
</dbReference>
<evidence type="ECO:0000259" key="8">
    <source>
        <dbReference type="PROSITE" id="PS50850"/>
    </source>
</evidence>
<dbReference type="InterPro" id="IPR011701">
    <property type="entry name" value="MFS"/>
</dbReference>
<dbReference type="OrthoDB" id="478565at2"/>
<evidence type="ECO:0000313" key="9">
    <source>
        <dbReference type="EMBL" id="RKQ31379.1"/>
    </source>
</evidence>
<evidence type="ECO:0000256" key="4">
    <source>
        <dbReference type="ARBA" id="ARBA00022692"/>
    </source>
</evidence>
<evidence type="ECO:0000256" key="6">
    <source>
        <dbReference type="ARBA" id="ARBA00023136"/>
    </source>
</evidence>
<sequence length="389" mass="42499">MVSTNTRFWILILLVTISGFSQGMLLPLLSIILEQNGISSSVNGLHATGIYLGVLIASPFMEKPLQKFGYKPIIMVGGLLVIISMALFPFWQALWFWFVLRVAIGIGDQMLHFGTQTWITTTTPKEIRGRRVAYYGMFFGLGFAIGPLMTRLLSIHEAAPFIVSAVLSLVVWSAMLVVRNEVPEESMNITAQTGNTFKRFSQTAKIAWVALLPAFGYGFLEATLHSTFPIYGMRIGHEVGIISLIIPCFAAGSLITQLPLGILSDKIGRRSTLLYVLSGGLFCFILAAILEDSVPALFLTFTVAGMLVGSLYSMGISYMTDLLPNVLLPAGNLMISIIFSIGSISGPFLGGVFVELLPDVSFFYLIVAILLFVTAAIYFKKEESTSERG</sequence>
<dbReference type="InterPro" id="IPR047200">
    <property type="entry name" value="MFS_YcaD-like"/>
</dbReference>
<comment type="caution">
    <text evidence="9">The sequence shown here is derived from an EMBL/GenBank/DDBJ whole genome shotgun (WGS) entry which is preliminary data.</text>
</comment>
<comment type="subcellular location">
    <subcellularLocation>
        <location evidence="1">Cell membrane</location>
        <topology evidence="1">Multi-pass membrane protein</topology>
    </subcellularLocation>
</comment>
<feature type="transmembrane region" description="Helical" evidence="7">
    <location>
        <begin position="240"/>
        <end position="260"/>
    </location>
</feature>
<organism evidence="9 10">
    <name type="scientific">Oceanobacillus halophilus</name>
    <dbReference type="NCBI Taxonomy" id="930130"/>
    <lineage>
        <taxon>Bacteria</taxon>
        <taxon>Bacillati</taxon>
        <taxon>Bacillota</taxon>
        <taxon>Bacilli</taxon>
        <taxon>Bacillales</taxon>
        <taxon>Bacillaceae</taxon>
        <taxon>Oceanobacillus</taxon>
    </lineage>
</organism>
<keyword evidence="2" id="KW-0813">Transport</keyword>
<dbReference type="EMBL" id="RBZP01000013">
    <property type="protein sequence ID" value="RKQ31379.1"/>
    <property type="molecule type" value="Genomic_DNA"/>
</dbReference>
<evidence type="ECO:0000256" key="5">
    <source>
        <dbReference type="ARBA" id="ARBA00022989"/>
    </source>
</evidence>
<dbReference type="GO" id="GO:0005886">
    <property type="term" value="C:plasma membrane"/>
    <property type="evidence" value="ECO:0007669"/>
    <property type="project" value="UniProtKB-SubCell"/>
</dbReference>
<evidence type="ECO:0000313" key="10">
    <source>
        <dbReference type="Proteomes" id="UP000269301"/>
    </source>
</evidence>
<keyword evidence="5 7" id="KW-1133">Transmembrane helix</keyword>
<dbReference type="InterPro" id="IPR020846">
    <property type="entry name" value="MFS_dom"/>
</dbReference>
<evidence type="ECO:0000256" key="3">
    <source>
        <dbReference type="ARBA" id="ARBA00022475"/>
    </source>
</evidence>
<keyword evidence="6 7" id="KW-0472">Membrane</keyword>
<reference evidence="9 10" key="1">
    <citation type="journal article" date="2016" name="Int. J. Syst. Evol. Microbiol.">
        <title>Oceanobacillus halophilus sp. nov., a novel moderately halophilic bacterium from a hypersaline lake.</title>
        <authorList>
            <person name="Amoozegar M.A."/>
            <person name="Bagheri M."/>
            <person name="Makhdoumi A."/>
            <person name="Nikou M.M."/>
            <person name="Fazeli S.A.S."/>
            <person name="Schumann P."/>
            <person name="Sproer C."/>
            <person name="Sanchez-Porro C."/>
            <person name="Ventosa A."/>
        </authorList>
    </citation>
    <scope>NUCLEOTIDE SEQUENCE [LARGE SCALE GENOMIC DNA]</scope>
    <source>
        <strain evidence="9 10">DSM 23996</strain>
    </source>
</reference>
<dbReference type="PANTHER" id="PTHR23521:SF2">
    <property type="entry name" value="TRANSPORTER MFS SUPERFAMILY"/>
    <property type="match status" value="1"/>
</dbReference>
<feature type="transmembrane region" description="Helical" evidence="7">
    <location>
        <begin position="158"/>
        <end position="178"/>
    </location>
</feature>
<dbReference type="Pfam" id="PF07690">
    <property type="entry name" value="MFS_1"/>
    <property type="match status" value="1"/>
</dbReference>
<dbReference type="RefSeq" id="WP_121205040.1">
    <property type="nucleotide sequence ID" value="NZ_RBZP01000013.1"/>
</dbReference>
<feature type="transmembrane region" description="Helical" evidence="7">
    <location>
        <begin position="272"/>
        <end position="290"/>
    </location>
</feature>
<feature type="domain" description="Major facilitator superfamily (MFS) profile" evidence="8">
    <location>
        <begin position="7"/>
        <end position="385"/>
    </location>
</feature>
<gene>
    <name evidence="9" type="ORF">D8M06_14060</name>
</gene>
<dbReference type="PANTHER" id="PTHR23521">
    <property type="entry name" value="TRANSPORTER MFS SUPERFAMILY"/>
    <property type="match status" value="1"/>
</dbReference>
<keyword evidence="4 7" id="KW-0812">Transmembrane</keyword>
<dbReference type="InterPro" id="IPR036259">
    <property type="entry name" value="MFS_trans_sf"/>
</dbReference>
<accession>A0A494ZXF3</accession>
<feature type="transmembrane region" description="Helical" evidence="7">
    <location>
        <begin position="361"/>
        <end position="379"/>
    </location>
</feature>
<dbReference type="AlphaFoldDB" id="A0A494ZXF3"/>
<dbReference type="PROSITE" id="PS50850">
    <property type="entry name" value="MFS"/>
    <property type="match status" value="1"/>
</dbReference>
<dbReference type="Proteomes" id="UP000269301">
    <property type="component" value="Unassembled WGS sequence"/>
</dbReference>
<dbReference type="SUPFAM" id="SSF103473">
    <property type="entry name" value="MFS general substrate transporter"/>
    <property type="match status" value="1"/>
</dbReference>
<name>A0A494ZXF3_9BACI</name>
<keyword evidence="10" id="KW-1185">Reference proteome</keyword>
<feature type="transmembrane region" description="Helical" evidence="7">
    <location>
        <begin position="326"/>
        <end position="349"/>
    </location>
</feature>
<feature type="transmembrane region" description="Helical" evidence="7">
    <location>
        <begin position="132"/>
        <end position="152"/>
    </location>
</feature>
<feature type="transmembrane region" description="Helical" evidence="7">
    <location>
        <begin position="206"/>
        <end position="228"/>
    </location>
</feature>
<protein>
    <submittedName>
        <fullName evidence="9">MFS transporter</fullName>
    </submittedName>
</protein>
<dbReference type="Gene3D" id="1.20.1250.20">
    <property type="entry name" value="MFS general substrate transporter like domains"/>
    <property type="match status" value="2"/>
</dbReference>
<evidence type="ECO:0000256" key="2">
    <source>
        <dbReference type="ARBA" id="ARBA00022448"/>
    </source>
</evidence>
<proteinExistence type="predicted"/>
<feature type="transmembrane region" description="Helical" evidence="7">
    <location>
        <begin position="296"/>
        <end position="314"/>
    </location>
</feature>
<feature type="transmembrane region" description="Helical" evidence="7">
    <location>
        <begin position="7"/>
        <end position="32"/>
    </location>
</feature>
<evidence type="ECO:0000256" key="1">
    <source>
        <dbReference type="ARBA" id="ARBA00004651"/>
    </source>
</evidence>
<feature type="transmembrane region" description="Helical" evidence="7">
    <location>
        <begin position="44"/>
        <end position="61"/>
    </location>
</feature>
<evidence type="ECO:0000256" key="7">
    <source>
        <dbReference type="SAM" id="Phobius"/>
    </source>
</evidence>